<organism evidence="2 3">
    <name type="scientific">Mycena chlorophos</name>
    <name type="common">Agaric fungus</name>
    <name type="synonym">Agaricus chlorophos</name>
    <dbReference type="NCBI Taxonomy" id="658473"/>
    <lineage>
        <taxon>Eukaryota</taxon>
        <taxon>Fungi</taxon>
        <taxon>Dikarya</taxon>
        <taxon>Basidiomycota</taxon>
        <taxon>Agaricomycotina</taxon>
        <taxon>Agaricomycetes</taxon>
        <taxon>Agaricomycetidae</taxon>
        <taxon>Agaricales</taxon>
        <taxon>Marasmiineae</taxon>
        <taxon>Mycenaceae</taxon>
        <taxon>Mycena</taxon>
    </lineage>
</organism>
<feature type="transmembrane region" description="Helical" evidence="1">
    <location>
        <begin position="164"/>
        <end position="184"/>
    </location>
</feature>
<evidence type="ECO:0000313" key="3">
    <source>
        <dbReference type="Proteomes" id="UP000815677"/>
    </source>
</evidence>
<sequence>MNYCMAQHGTNACDEMKAPLQDTTPVDFDLHHTRAFDGHSCHYNSSWSTFGLVLSHRASGFIEDASGSAPQAIPRLSTHNMLFFFALANAPRATNDTCDNIHNCRLLFDIVWGCLTTIFACTWVSVHPNVPPRPPLPPKGGSWAKRAWWKLSVASMPLWRRLKLMLVAVIAPEIMAGFAARQFVVAHKFSKEYDSSLTHGYFFCMGGFVDVDGHPIVTYEQIERAGFARAILAVPETTIQDKSKGDALSKGVALFQGLWFITQCIARTAQGLPLTELEVATLAFAAVNVFIWALWWHKPLDVQEPIVIPLSALEPEQQGSPIVSPSTRKTSARFLNLLGASYDASEFDPEQVVEAVPTFWFSSAADDDFGWRGTTIANMGEFLVGAIFGAIHCAAWNAHFPTTVEKVLWRAGAIVVAVAPLLAAAGMAATIPSLSTSRGQVQRLGQTQHLGQGTIWLGVFGVGVYMAARMVLIVLPLVGLRALLPQIFVDVDWSLYIPHVS</sequence>
<keyword evidence="1" id="KW-1133">Transmembrane helix</keyword>
<evidence type="ECO:0000256" key="1">
    <source>
        <dbReference type="SAM" id="Phobius"/>
    </source>
</evidence>
<feature type="transmembrane region" description="Helical" evidence="1">
    <location>
        <begin position="376"/>
        <end position="395"/>
    </location>
</feature>
<proteinExistence type="predicted"/>
<dbReference type="EMBL" id="DF848928">
    <property type="protein sequence ID" value="GAT55165.1"/>
    <property type="molecule type" value="Genomic_DNA"/>
</dbReference>
<keyword evidence="1" id="KW-0812">Transmembrane</keyword>
<protein>
    <recommendedName>
        <fullName evidence="4">Wax synthase domain-containing protein</fullName>
    </recommendedName>
</protein>
<feature type="transmembrane region" description="Helical" evidence="1">
    <location>
        <begin position="407"/>
        <end position="435"/>
    </location>
</feature>
<reference evidence="2" key="1">
    <citation type="submission" date="2014-09" db="EMBL/GenBank/DDBJ databases">
        <title>Genome sequence of the luminous mushroom Mycena chlorophos for searching fungal bioluminescence genes.</title>
        <authorList>
            <person name="Tanaka Y."/>
            <person name="Kasuga D."/>
            <person name="Oba Y."/>
            <person name="Hase S."/>
            <person name="Sato K."/>
            <person name="Oba Y."/>
            <person name="Sakakibara Y."/>
        </authorList>
    </citation>
    <scope>NUCLEOTIDE SEQUENCE</scope>
</reference>
<feature type="transmembrane region" description="Helical" evidence="1">
    <location>
        <begin position="455"/>
        <end position="478"/>
    </location>
</feature>
<gene>
    <name evidence="2" type="ORF">MCHLO_11962</name>
</gene>
<keyword evidence="1" id="KW-0472">Membrane</keyword>
<dbReference type="Proteomes" id="UP000815677">
    <property type="component" value="Unassembled WGS sequence"/>
</dbReference>
<evidence type="ECO:0000313" key="2">
    <source>
        <dbReference type="EMBL" id="GAT55165.1"/>
    </source>
</evidence>
<accession>A0ABQ0LVS0</accession>
<keyword evidence="3" id="KW-1185">Reference proteome</keyword>
<feature type="transmembrane region" description="Helical" evidence="1">
    <location>
        <begin position="106"/>
        <end position="126"/>
    </location>
</feature>
<dbReference type="PANTHER" id="PTHR35043:SF7">
    <property type="entry name" value="TRANSCRIPTION FACTOR DOMAIN-CONTAINING PROTEIN"/>
    <property type="match status" value="1"/>
</dbReference>
<evidence type="ECO:0008006" key="4">
    <source>
        <dbReference type="Google" id="ProtNLM"/>
    </source>
</evidence>
<dbReference type="PANTHER" id="PTHR35043">
    <property type="entry name" value="TRANSCRIPTION FACTOR DOMAIN-CONTAINING PROTEIN"/>
    <property type="match status" value="1"/>
</dbReference>
<name>A0ABQ0LVS0_MYCCL</name>